<evidence type="ECO:0000256" key="1">
    <source>
        <dbReference type="SAM" id="MobiDB-lite"/>
    </source>
</evidence>
<proteinExistence type="predicted"/>
<dbReference type="EMBL" id="JACIEH010000003">
    <property type="protein sequence ID" value="MBB4100215.1"/>
    <property type="molecule type" value="Genomic_DNA"/>
</dbReference>
<feature type="compositionally biased region" description="Low complexity" evidence="1">
    <location>
        <begin position="62"/>
        <end position="79"/>
    </location>
</feature>
<accession>A0A7W6JVA5</accession>
<evidence type="ECO:0008006" key="5">
    <source>
        <dbReference type="Google" id="ProtNLM"/>
    </source>
</evidence>
<keyword evidence="2" id="KW-0732">Signal</keyword>
<feature type="chain" id="PRO_5030668634" description="YD repeat-containing protein" evidence="2">
    <location>
        <begin position="31"/>
        <end position="729"/>
    </location>
</feature>
<keyword evidence="4" id="KW-1185">Reference proteome</keyword>
<gene>
    <name evidence="3" type="ORF">GGR46_003787</name>
</gene>
<evidence type="ECO:0000313" key="4">
    <source>
        <dbReference type="Proteomes" id="UP000557392"/>
    </source>
</evidence>
<dbReference type="Proteomes" id="UP000557392">
    <property type="component" value="Unassembled WGS sequence"/>
</dbReference>
<comment type="caution">
    <text evidence="3">The sequence shown here is derived from an EMBL/GenBank/DDBJ whole genome shotgun (WGS) entry which is preliminary data.</text>
</comment>
<feature type="signal peptide" evidence="2">
    <location>
        <begin position="1"/>
        <end position="30"/>
    </location>
</feature>
<protein>
    <recommendedName>
        <fullName evidence="5">YD repeat-containing protein</fullName>
    </recommendedName>
</protein>
<organism evidence="3 4">
    <name type="scientific">Sphingomonas kyeonggiensis</name>
    <dbReference type="NCBI Taxonomy" id="1268553"/>
    <lineage>
        <taxon>Bacteria</taxon>
        <taxon>Pseudomonadati</taxon>
        <taxon>Pseudomonadota</taxon>
        <taxon>Alphaproteobacteria</taxon>
        <taxon>Sphingomonadales</taxon>
        <taxon>Sphingomonadaceae</taxon>
        <taxon>Sphingomonas</taxon>
    </lineage>
</organism>
<evidence type="ECO:0000313" key="3">
    <source>
        <dbReference type="EMBL" id="MBB4100215.1"/>
    </source>
</evidence>
<sequence length="729" mass="77317">MSSRLGTLHRRALKAALLAGLAAGAVPAQAQETGPPAEKPAAQSQDVEADPGAKPAGGAQPSGARAMSVAAASAGAPSGDPQFSNPLMDLYPAQERVDSNDIDLSNGKLHLRDELIPGGSDKLGVGLNFVSPGFAIVPVHYSSDPPLSISNNLGQIVYASLTTNAILAWQQANENGVSFVNFDAPANHDRFANIGSGFYNAANTSSSVVPWGAGYLYTSKDGATAEISNSLTYLQLHVPLAPGSGYYGNVVTKLTQPNGEVWTYYYDSGTFQLVPSGTIFTTSRIRSIVSNRGYALQFSYQRDAGSQSGTAALDQWYSVTQIVKYDKARGYCNEAAGRCASFGGSPQVVSVGYDRSANTVRFVRPNGEALKFGFAPEPRWGAWRLVSFEKGDLPATRRTMVYREYPDIVYPGGSSIPNPITWLDNVQSVTAGGRTWSYEYSGSRYAGSWDSSAAMRRTDPSGKAMVLDMALSQDPPTRMTDQLARATEFGFFRYSWTSIVKGAFPGADQVMRPNEAQAYPSTVSLPEDTSVSGTHVASYQFTYDDRGNRVAAQRNAKAGSGLSPIVWAASFPACGDLKVCNKPSAITDPRGAVTNYGYDATHGGMVWEMQPAPTTGGARPFKLYSYVQKYAYVLSAGGSLVPSPSPLWVLATATECQTAAGSDTPACDAGAPRRVVTYEYGPDGTTDNLLVRGVAVAADGQVQRTCLGYDAQGNQVSVTTPRAGLGTCQ</sequence>
<dbReference type="AlphaFoldDB" id="A0A7W6JVA5"/>
<name>A0A7W6JVA5_9SPHN</name>
<reference evidence="3 4" key="1">
    <citation type="submission" date="2020-08" db="EMBL/GenBank/DDBJ databases">
        <title>Genomic Encyclopedia of Type Strains, Phase IV (KMG-IV): sequencing the most valuable type-strain genomes for metagenomic binning, comparative biology and taxonomic classification.</title>
        <authorList>
            <person name="Goeker M."/>
        </authorList>
    </citation>
    <scope>NUCLEOTIDE SEQUENCE [LARGE SCALE GENOMIC DNA]</scope>
    <source>
        <strain evidence="3 4">DSM 101806</strain>
    </source>
</reference>
<evidence type="ECO:0000256" key="2">
    <source>
        <dbReference type="SAM" id="SignalP"/>
    </source>
</evidence>
<dbReference type="RefSeq" id="WP_183999529.1">
    <property type="nucleotide sequence ID" value="NZ_JACIEH010000003.1"/>
</dbReference>
<feature type="region of interest" description="Disordered" evidence="1">
    <location>
        <begin position="26"/>
        <end position="87"/>
    </location>
</feature>